<sequence length="76" mass="8440">MQLRSLGPGERKGWRLNEHLSKGKRKVEPRGSSEADHCMRLRIDLCSARGTMPTDHLRLSSPPGATLAVMSLSNTR</sequence>
<accession>A0ABD1Z0H2</accession>
<dbReference type="EMBL" id="JBHFFA010000003">
    <property type="protein sequence ID" value="KAL2636435.1"/>
    <property type="molecule type" value="Genomic_DNA"/>
</dbReference>
<dbReference type="Proteomes" id="UP001605036">
    <property type="component" value="Unassembled WGS sequence"/>
</dbReference>
<name>A0ABD1Z0H2_9MARC</name>
<organism evidence="2 3">
    <name type="scientific">Riccia fluitans</name>
    <dbReference type="NCBI Taxonomy" id="41844"/>
    <lineage>
        <taxon>Eukaryota</taxon>
        <taxon>Viridiplantae</taxon>
        <taxon>Streptophyta</taxon>
        <taxon>Embryophyta</taxon>
        <taxon>Marchantiophyta</taxon>
        <taxon>Marchantiopsida</taxon>
        <taxon>Marchantiidae</taxon>
        <taxon>Marchantiales</taxon>
        <taxon>Ricciaceae</taxon>
        <taxon>Riccia</taxon>
    </lineage>
</organism>
<gene>
    <name evidence="2" type="ORF">R1flu_007914</name>
</gene>
<dbReference type="AlphaFoldDB" id="A0ABD1Z0H2"/>
<protein>
    <submittedName>
        <fullName evidence="2">Uncharacterized protein</fullName>
    </submittedName>
</protein>
<keyword evidence="3" id="KW-1185">Reference proteome</keyword>
<evidence type="ECO:0000256" key="1">
    <source>
        <dbReference type="SAM" id="MobiDB-lite"/>
    </source>
</evidence>
<reference evidence="2 3" key="1">
    <citation type="submission" date="2024-09" db="EMBL/GenBank/DDBJ databases">
        <title>Chromosome-scale assembly of Riccia fluitans.</title>
        <authorList>
            <person name="Paukszto L."/>
            <person name="Sawicki J."/>
            <person name="Karawczyk K."/>
            <person name="Piernik-Szablinska J."/>
            <person name="Szczecinska M."/>
            <person name="Mazdziarz M."/>
        </authorList>
    </citation>
    <scope>NUCLEOTIDE SEQUENCE [LARGE SCALE GENOMIC DNA]</scope>
    <source>
        <strain evidence="2">Rf_01</strain>
        <tissue evidence="2">Aerial parts of the thallus</tissue>
    </source>
</reference>
<feature type="compositionally biased region" description="Basic and acidic residues" evidence="1">
    <location>
        <begin position="9"/>
        <end position="34"/>
    </location>
</feature>
<evidence type="ECO:0000313" key="3">
    <source>
        <dbReference type="Proteomes" id="UP001605036"/>
    </source>
</evidence>
<comment type="caution">
    <text evidence="2">The sequence shown here is derived from an EMBL/GenBank/DDBJ whole genome shotgun (WGS) entry which is preliminary data.</text>
</comment>
<evidence type="ECO:0000313" key="2">
    <source>
        <dbReference type="EMBL" id="KAL2636435.1"/>
    </source>
</evidence>
<proteinExistence type="predicted"/>
<feature type="region of interest" description="Disordered" evidence="1">
    <location>
        <begin position="1"/>
        <end position="34"/>
    </location>
</feature>